<dbReference type="AlphaFoldDB" id="A0A365PMF6"/>
<sequence length="62" mass="7225">MNTSIEKIRLVISYIFSHKSNREIAKIVEISRETVSKIKSLLILNQDHIWSLIGFVAQIDER</sequence>
<dbReference type="Proteomes" id="UP000253688">
    <property type="component" value="Unassembled WGS sequence"/>
</dbReference>
<organism evidence="1 2">
    <name type="scientific">Acinetobacter junii</name>
    <dbReference type="NCBI Taxonomy" id="40215"/>
    <lineage>
        <taxon>Bacteria</taxon>
        <taxon>Pseudomonadati</taxon>
        <taxon>Pseudomonadota</taxon>
        <taxon>Gammaproteobacteria</taxon>
        <taxon>Moraxellales</taxon>
        <taxon>Moraxellaceae</taxon>
        <taxon>Acinetobacter</taxon>
    </lineage>
</organism>
<evidence type="ECO:0008006" key="3">
    <source>
        <dbReference type="Google" id="ProtNLM"/>
    </source>
</evidence>
<name>A0A365PMF6_ACIJU</name>
<comment type="caution">
    <text evidence="1">The sequence shown here is derived from an EMBL/GenBank/DDBJ whole genome shotgun (WGS) entry which is preliminary data.</text>
</comment>
<evidence type="ECO:0000313" key="1">
    <source>
        <dbReference type="EMBL" id="RBA49405.1"/>
    </source>
</evidence>
<proteinExistence type="predicted"/>
<reference evidence="1 2" key="1">
    <citation type="submission" date="2018-04" db="EMBL/GenBank/DDBJ databases">
        <title>Acinetobacter junii Genome sequencing and assembly.</title>
        <authorList>
            <person name="Su J."/>
            <person name="Rensing C."/>
            <person name="Mazhar H.S."/>
        </authorList>
    </citation>
    <scope>NUCLEOTIDE SEQUENCE [LARGE SCALE GENOMIC DNA]</scope>
    <source>
        <strain evidence="1 2">SC22</strain>
    </source>
</reference>
<accession>A0A365PMF6</accession>
<protein>
    <recommendedName>
        <fullName evidence="3">HTH luxR-type domain-containing protein</fullName>
    </recommendedName>
</protein>
<evidence type="ECO:0000313" key="2">
    <source>
        <dbReference type="Proteomes" id="UP000253688"/>
    </source>
</evidence>
<gene>
    <name evidence="1" type="ORF">DC346_03165</name>
</gene>
<dbReference type="EMBL" id="QEWH01000018">
    <property type="protein sequence ID" value="RBA49405.1"/>
    <property type="molecule type" value="Genomic_DNA"/>
</dbReference>